<dbReference type="Gene3D" id="3.30.1490.480">
    <property type="entry name" value="Endolytic murein transglycosylase"/>
    <property type="match status" value="1"/>
</dbReference>
<keyword evidence="2" id="KW-0812">Transmembrane</keyword>
<proteinExistence type="predicted"/>
<keyword evidence="4" id="KW-1185">Reference proteome</keyword>
<dbReference type="OrthoDB" id="2616345at2"/>
<dbReference type="AlphaFoldDB" id="A0A328U800"/>
<name>A0A328U800_9BACL</name>
<accession>A0A328U800</accession>
<organism evidence="3 4">
    <name type="scientific">Paenibacillus montanisoli</name>
    <dbReference type="NCBI Taxonomy" id="2081970"/>
    <lineage>
        <taxon>Bacteria</taxon>
        <taxon>Bacillati</taxon>
        <taxon>Bacillota</taxon>
        <taxon>Bacilli</taxon>
        <taxon>Bacillales</taxon>
        <taxon>Paenibacillaceae</taxon>
        <taxon>Paenibacillus</taxon>
    </lineage>
</organism>
<protein>
    <submittedName>
        <fullName evidence="3">Uncharacterized protein</fullName>
    </submittedName>
</protein>
<reference evidence="3 4" key="1">
    <citation type="submission" date="2018-06" db="EMBL/GenBank/DDBJ databases">
        <title>Paenibacillus montanisoli sp. nov., isolated from mountain area soil.</title>
        <authorList>
            <person name="Wu M."/>
        </authorList>
    </citation>
    <scope>NUCLEOTIDE SEQUENCE [LARGE SCALE GENOMIC DNA]</scope>
    <source>
        <strain evidence="3 4">RA17</strain>
    </source>
</reference>
<evidence type="ECO:0000256" key="2">
    <source>
        <dbReference type="SAM" id="Phobius"/>
    </source>
</evidence>
<dbReference type="Proteomes" id="UP000249260">
    <property type="component" value="Unassembled WGS sequence"/>
</dbReference>
<feature type="region of interest" description="Disordered" evidence="1">
    <location>
        <begin position="60"/>
        <end position="101"/>
    </location>
</feature>
<feature type="compositionally biased region" description="Basic and acidic residues" evidence="1">
    <location>
        <begin position="78"/>
        <end position="87"/>
    </location>
</feature>
<dbReference type="RefSeq" id="WP_112882456.1">
    <property type="nucleotide sequence ID" value="NZ_QLUW01000002.1"/>
</dbReference>
<evidence type="ECO:0000256" key="1">
    <source>
        <dbReference type="SAM" id="MobiDB-lite"/>
    </source>
</evidence>
<evidence type="ECO:0000313" key="4">
    <source>
        <dbReference type="Proteomes" id="UP000249260"/>
    </source>
</evidence>
<feature type="transmembrane region" description="Helical" evidence="2">
    <location>
        <begin position="6"/>
        <end position="26"/>
    </location>
</feature>
<sequence>MNKRIFLFGVGIGIMIGAALLQLMLIGEKQVNVPDPLTQDISEPLAYSQEELDKAVADERKRVEDELKQQQQLQKEAASAKKDKESAAKSTVVRIPPNSNITETADQLEAKGVISDKQAFIDLMRNTKIRAGYFAFKAGLSMDQVRNVITSKPNSSEADMPASGQ</sequence>
<keyword evidence="2" id="KW-1133">Transmembrane helix</keyword>
<comment type="caution">
    <text evidence="3">The sequence shown here is derived from an EMBL/GenBank/DDBJ whole genome shotgun (WGS) entry which is preliminary data.</text>
</comment>
<gene>
    <name evidence="3" type="ORF">DL346_12565</name>
</gene>
<evidence type="ECO:0000313" key="3">
    <source>
        <dbReference type="EMBL" id="RAP76234.1"/>
    </source>
</evidence>
<keyword evidence="2" id="KW-0472">Membrane</keyword>
<dbReference type="EMBL" id="QLUW01000002">
    <property type="protein sequence ID" value="RAP76234.1"/>
    <property type="molecule type" value="Genomic_DNA"/>
</dbReference>